<feature type="signal peptide" evidence="2">
    <location>
        <begin position="1"/>
        <end position="20"/>
    </location>
</feature>
<feature type="chain" id="PRO_5015508855" evidence="2">
    <location>
        <begin position="21"/>
        <end position="93"/>
    </location>
</feature>
<keyword evidence="1" id="KW-0812">Transmembrane</keyword>
<reference evidence="3 4" key="1">
    <citation type="submission" date="2018-03" db="EMBL/GenBank/DDBJ databases">
        <title>Genome sequencing of Ottowia sp.</title>
        <authorList>
            <person name="Kim S.-J."/>
            <person name="Heo J."/>
            <person name="Kwon S.-W."/>
        </authorList>
    </citation>
    <scope>NUCLEOTIDE SEQUENCE [LARGE SCALE GENOMIC DNA]</scope>
    <source>
        <strain evidence="3 4">KADR8-3</strain>
    </source>
</reference>
<gene>
    <name evidence="3" type="ORF">C6570_10830</name>
</gene>
<evidence type="ECO:0000313" key="4">
    <source>
        <dbReference type="Proteomes" id="UP000239709"/>
    </source>
</evidence>
<evidence type="ECO:0000256" key="2">
    <source>
        <dbReference type="SAM" id="SignalP"/>
    </source>
</evidence>
<dbReference type="Pfam" id="PF11804">
    <property type="entry name" value="DUF3325"/>
    <property type="match status" value="1"/>
</dbReference>
<evidence type="ECO:0000313" key="3">
    <source>
        <dbReference type="EMBL" id="AVO34664.1"/>
    </source>
</evidence>
<dbReference type="InterPro" id="IPR021762">
    <property type="entry name" value="DUF3325"/>
</dbReference>
<accession>A0A2S0MFK0</accession>
<name>A0A2S0MFK0_9BURK</name>
<dbReference type="AlphaFoldDB" id="A0A2S0MFK0"/>
<dbReference type="KEGG" id="otk:C6570_10830"/>
<keyword evidence="2" id="KW-0732">Signal</keyword>
<proteinExistence type="predicted"/>
<dbReference type="EMBL" id="CP027666">
    <property type="protein sequence ID" value="AVO34664.1"/>
    <property type="molecule type" value="Genomic_DNA"/>
</dbReference>
<keyword evidence="1" id="KW-1133">Transmembrane helix</keyword>
<protein>
    <submittedName>
        <fullName evidence="3">DUF3325 domain-containing protein</fullName>
    </submittedName>
</protein>
<sequence>MTHVTIFVICLAGFAALALATDRAQRTTLGRELPPPSARALRAVGWVLLLLALWRTVAAMGWGIGLVAYSGHTSAAAGVVFLALIAWGRRMGR</sequence>
<keyword evidence="4" id="KW-1185">Reference proteome</keyword>
<dbReference type="Proteomes" id="UP000239709">
    <property type="component" value="Chromosome"/>
</dbReference>
<dbReference type="RefSeq" id="WP_106703216.1">
    <property type="nucleotide sequence ID" value="NZ_CP027666.1"/>
</dbReference>
<evidence type="ECO:0000256" key="1">
    <source>
        <dbReference type="SAM" id="Phobius"/>
    </source>
</evidence>
<keyword evidence="1" id="KW-0472">Membrane</keyword>
<feature type="transmembrane region" description="Helical" evidence="1">
    <location>
        <begin position="66"/>
        <end position="87"/>
    </location>
</feature>
<organism evidence="3 4">
    <name type="scientific">Ottowia oryzae</name>
    <dbReference type="NCBI Taxonomy" id="2109914"/>
    <lineage>
        <taxon>Bacteria</taxon>
        <taxon>Pseudomonadati</taxon>
        <taxon>Pseudomonadota</taxon>
        <taxon>Betaproteobacteria</taxon>
        <taxon>Burkholderiales</taxon>
        <taxon>Comamonadaceae</taxon>
        <taxon>Ottowia</taxon>
    </lineage>
</organism>
<dbReference type="OrthoDB" id="8641981at2"/>
<feature type="transmembrane region" description="Helical" evidence="1">
    <location>
        <begin position="36"/>
        <end position="54"/>
    </location>
</feature>